<dbReference type="EC" id="2.7.13.3" evidence="2"/>
<evidence type="ECO:0000313" key="11">
    <source>
        <dbReference type="EMBL" id="PRY58959.1"/>
    </source>
</evidence>
<dbReference type="InterPro" id="IPR011712">
    <property type="entry name" value="Sig_transdc_His_kin_sub3_dim/P"/>
</dbReference>
<dbReference type="GO" id="GO:0005524">
    <property type="term" value="F:ATP binding"/>
    <property type="evidence" value="ECO:0007669"/>
    <property type="project" value="UniProtKB-KW"/>
</dbReference>
<dbReference type="AlphaFoldDB" id="A0A2T0ULZ4"/>
<keyword evidence="9" id="KW-0472">Membrane</keyword>
<protein>
    <recommendedName>
        <fullName evidence="2">histidine kinase</fullName>
        <ecNumber evidence="2">2.7.13.3</ecNumber>
    </recommendedName>
</protein>
<evidence type="ECO:0000313" key="12">
    <source>
        <dbReference type="Proteomes" id="UP000238176"/>
    </source>
</evidence>
<organism evidence="11 12">
    <name type="scientific">Glycomyces artemisiae</name>
    <dbReference type="NCBI Taxonomy" id="1076443"/>
    <lineage>
        <taxon>Bacteria</taxon>
        <taxon>Bacillati</taxon>
        <taxon>Actinomycetota</taxon>
        <taxon>Actinomycetes</taxon>
        <taxon>Glycomycetales</taxon>
        <taxon>Glycomycetaceae</taxon>
        <taxon>Glycomyces</taxon>
    </lineage>
</organism>
<dbReference type="Proteomes" id="UP000238176">
    <property type="component" value="Unassembled WGS sequence"/>
</dbReference>
<keyword evidence="6 11" id="KW-0418">Kinase</keyword>
<accession>A0A2T0ULZ4</accession>
<keyword evidence="9" id="KW-1133">Transmembrane helix</keyword>
<proteinExistence type="predicted"/>
<evidence type="ECO:0000256" key="5">
    <source>
        <dbReference type="ARBA" id="ARBA00022741"/>
    </source>
</evidence>
<evidence type="ECO:0000256" key="1">
    <source>
        <dbReference type="ARBA" id="ARBA00000085"/>
    </source>
</evidence>
<dbReference type="InterPro" id="IPR050482">
    <property type="entry name" value="Sensor_HK_TwoCompSys"/>
</dbReference>
<dbReference type="GO" id="GO:0000155">
    <property type="term" value="F:phosphorelay sensor kinase activity"/>
    <property type="evidence" value="ECO:0007669"/>
    <property type="project" value="InterPro"/>
</dbReference>
<keyword evidence="8" id="KW-0902">Two-component regulatory system</keyword>
<dbReference type="Pfam" id="PF07730">
    <property type="entry name" value="HisKA_3"/>
    <property type="match status" value="1"/>
</dbReference>
<dbReference type="Gene3D" id="3.30.565.10">
    <property type="entry name" value="Histidine kinase-like ATPase, C-terminal domain"/>
    <property type="match status" value="1"/>
</dbReference>
<evidence type="ECO:0000256" key="9">
    <source>
        <dbReference type="SAM" id="Phobius"/>
    </source>
</evidence>
<evidence type="ECO:0000256" key="3">
    <source>
        <dbReference type="ARBA" id="ARBA00022553"/>
    </source>
</evidence>
<evidence type="ECO:0000256" key="4">
    <source>
        <dbReference type="ARBA" id="ARBA00022679"/>
    </source>
</evidence>
<feature type="domain" description="Signal transduction histidine kinase subgroup 3 dimerisation and phosphoacceptor" evidence="10">
    <location>
        <begin position="60"/>
        <end position="122"/>
    </location>
</feature>
<feature type="transmembrane region" description="Helical" evidence="9">
    <location>
        <begin position="265"/>
        <end position="286"/>
    </location>
</feature>
<feature type="transmembrane region" description="Helical" evidence="9">
    <location>
        <begin position="26"/>
        <end position="43"/>
    </location>
</feature>
<dbReference type="SUPFAM" id="SSF55874">
    <property type="entry name" value="ATPase domain of HSP90 chaperone/DNA topoisomerase II/histidine kinase"/>
    <property type="match status" value="1"/>
</dbReference>
<name>A0A2T0ULZ4_9ACTN</name>
<reference evidence="11 12" key="1">
    <citation type="submission" date="2018-03" db="EMBL/GenBank/DDBJ databases">
        <title>Genomic Encyclopedia of Type Strains, Phase III (KMG-III): the genomes of soil and plant-associated and newly described type strains.</title>
        <authorList>
            <person name="Whitman W."/>
        </authorList>
    </citation>
    <scope>NUCLEOTIDE SEQUENCE [LARGE SCALE GENOMIC DNA]</scope>
    <source>
        <strain evidence="11 12">CGMCC 4.7067</strain>
    </source>
</reference>
<evidence type="ECO:0000256" key="6">
    <source>
        <dbReference type="ARBA" id="ARBA00022777"/>
    </source>
</evidence>
<dbReference type="CDD" id="cd16917">
    <property type="entry name" value="HATPase_UhpB-NarQ-NarX-like"/>
    <property type="match status" value="1"/>
</dbReference>
<keyword evidence="5" id="KW-0547">Nucleotide-binding</keyword>
<dbReference type="InterPro" id="IPR036890">
    <property type="entry name" value="HATPase_C_sf"/>
</dbReference>
<keyword evidence="9" id="KW-0812">Transmembrane</keyword>
<evidence type="ECO:0000256" key="2">
    <source>
        <dbReference type="ARBA" id="ARBA00012438"/>
    </source>
</evidence>
<keyword evidence="3" id="KW-0597">Phosphoprotein</keyword>
<dbReference type="OrthoDB" id="227596at2"/>
<comment type="catalytic activity">
    <reaction evidence="1">
        <text>ATP + protein L-histidine = ADP + protein N-phospho-L-histidine.</text>
        <dbReference type="EC" id="2.7.13.3"/>
    </reaction>
</comment>
<dbReference type="PANTHER" id="PTHR24421:SF10">
    <property type="entry name" value="NITRATE_NITRITE SENSOR PROTEIN NARQ"/>
    <property type="match status" value="1"/>
</dbReference>
<evidence type="ECO:0000256" key="8">
    <source>
        <dbReference type="ARBA" id="ARBA00023012"/>
    </source>
</evidence>
<dbReference type="Gene3D" id="1.20.5.1930">
    <property type="match status" value="1"/>
</dbReference>
<keyword evidence="4" id="KW-0808">Transferase</keyword>
<keyword evidence="12" id="KW-1185">Reference proteome</keyword>
<dbReference type="RefSeq" id="WP_106364069.1">
    <property type="nucleotide sequence ID" value="NZ_PVTJ01000004.1"/>
</dbReference>
<evidence type="ECO:0000259" key="10">
    <source>
        <dbReference type="Pfam" id="PF07730"/>
    </source>
</evidence>
<dbReference type="GO" id="GO:0046983">
    <property type="term" value="F:protein dimerization activity"/>
    <property type="evidence" value="ECO:0007669"/>
    <property type="project" value="InterPro"/>
</dbReference>
<dbReference type="EMBL" id="PVTJ01000004">
    <property type="protein sequence ID" value="PRY58959.1"/>
    <property type="molecule type" value="Genomic_DNA"/>
</dbReference>
<evidence type="ECO:0000256" key="7">
    <source>
        <dbReference type="ARBA" id="ARBA00022840"/>
    </source>
</evidence>
<gene>
    <name evidence="11" type="ORF">B0I28_104114</name>
</gene>
<comment type="caution">
    <text evidence="11">The sequence shown here is derived from an EMBL/GenBank/DDBJ whole genome shotgun (WGS) entry which is preliminary data.</text>
</comment>
<dbReference type="GO" id="GO:0016020">
    <property type="term" value="C:membrane"/>
    <property type="evidence" value="ECO:0007669"/>
    <property type="project" value="InterPro"/>
</dbReference>
<dbReference type="PANTHER" id="PTHR24421">
    <property type="entry name" value="NITRATE/NITRITE SENSOR PROTEIN NARX-RELATED"/>
    <property type="match status" value="1"/>
</dbReference>
<sequence length="287" mass="30396">MRGLLAAVAVVLVEFAVFAMMPTGPVPAGVLALLAAAVVVALWQRYRRAEREQEAAVNRERLRLARDMHDRIGRRLGLAAVQAAALEVRETDPERRAEARRVGDSLRGAVEDLHGLVAVLRGGEAAAEVDFDHAAAASLAARFIEAGAQVELRQRGEPGPFTAAGSRAAYAVLEEGLANAAKHAPGTLAVATVTWEEDALLVTVENPLPDTASETFAGGHGLTGLRERVDAAGGLLDHRAEEGRFRLSAMLPRVREPKVARRVKAAAFATLVLLLVLVPLTSVAGVQ</sequence>
<keyword evidence="7" id="KW-0067">ATP-binding</keyword>